<evidence type="ECO:0000256" key="4">
    <source>
        <dbReference type="ARBA" id="ARBA00023015"/>
    </source>
</evidence>
<dbReference type="CDD" id="cd07153">
    <property type="entry name" value="Fur_like"/>
    <property type="match status" value="1"/>
</dbReference>
<reference evidence="7 8" key="1">
    <citation type="submission" date="2024-03" db="EMBL/GenBank/DDBJ databases">
        <title>Human intestinal bacterial collection.</title>
        <authorList>
            <person name="Pauvert C."/>
            <person name="Hitch T.C.A."/>
            <person name="Clavel T."/>
        </authorList>
    </citation>
    <scope>NUCLEOTIDE SEQUENCE [LARGE SCALE GENOMIC DNA]</scope>
    <source>
        <strain evidence="7 8">CLA-AA-H255</strain>
    </source>
</reference>
<protein>
    <submittedName>
        <fullName evidence="7">Transcriptional repressor</fullName>
    </submittedName>
</protein>
<dbReference type="InterPro" id="IPR036390">
    <property type="entry name" value="WH_DNA-bd_sf"/>
</dbReference>
<evidence type="ECO:0000313" key="7">
    <source>
        <dbReference type="EMBL" id="MEQ2379949.1"/>
    </source>
</evidence>
<keyword evidence="6" id="KW-0804">Transcription</keyword>
<dbReference type="PANTHER" id="PTHR33202">
    <property type="entry name" value="ZINC UPTAKE REGULATION PROTEIN"/>
    <property type="match status" value="1"/>
</dbReference>
<proteinExistence type="inferred from homology"/>
<dbReference type="SUPFAM" id="SSF46785">
    <property type="entry name" value="Winged helix' DNA-binding domain"/>
    <property type="match status" value="1"/>
</dbReference>
<comment type="similarity">
    <text evidence="1">Belongs to the Fur family.</text>
</comment>
<comment type="caution">
    <text evidence="7">The sequence shown here is derived from an EMBL/GenBank/DDBJ whole genome shotgun (WGS) entry which is preliminary data.</text>
</comment>
<dbReference type="Pfam" id="PF01475">
    <property type="entry name" value="FUR"/>
    <property type="match status" value="1"/>
</dbReference>
<evidence type="ECO:0000256" key="5">
    <source>
        <dbReference type="ARBA" id="ARBA00023125"/>
    </source>
</evidence>
<dbReference type="InterPro" id="IPR036388">
    <property type="entry name" value="WH-like_DNA-bd_sf"/>
</dbReference>
<dbReference type="Gene3D" id="1.10.10.10">
    <property type="entry name" value="Winged helix-like DNA-binding domain superfamily/Winged helix DNA-binding domain"/>
    <property type="match status" value="1"/>
</dbReference>
<evidence type="ECO:0000256" key="6">
    <source>
        <dbReference type="ARBA" id="ARBA00023163"/>
    </source>
</evidence>
<evidence type="ECO:0000256" key="3">
    <source>
        <dbReference type="ARBA" id="ARBA00022833"/>
    </source>
</evidence>
<sequence length="131" mass="14840">MATVKRSRQRDAIRSFLMSRKDHPTAEVVYDNVSKEFPNISLGTVYRNLTFLVDNGMAMKVPCSDGSVHFDGNVNPHYHFQCVNCGKVMDLNFDSREVEKNFNEAAAKNFDGTIQGNVTFFYGECPECIDK</sequence>
<keyword evidence="3" id="KW-0862">Zinc</keyword>
<dbReference type="Gene3D" id="3.30.1490.190">
    <property type="match status" value="1"/>
</dbReference>
<keyword evidence="4" id="KW-0805">Transcription regulation</keyword>
<organism evidence="7 8">
    <name type="scientific">[Lactobacillus] rogosae</name>
    <dbReference type="NCBI Taxonomy" id="706562"/>
    <lineage>
        <taxon>Bacteria</taxon>
        <taxon>Bacillati</taxon>
        <taxon>Bacillota</taxon>
        <taxon>Clostridia</taxon>
        <taxon>Lachnospirales</taxon>
        <taxon>Lachnospiraceae</taxon>
        <taxon>Lachnospira</taxon>
    </lineage>
</organism>
<name>A0ABV1BW26_9FIRM</name>
<dbReference type="PANTHER" id="PTHR33202:SF7">
    <property type="entry name" value="FERRIC UPTAKE REGULATION PROTEIN"/>
    <property type="match status" value="1"/>
</dbReference>
<keyword evidence="8" id="KW-1185">Reference proteome</keyword>
<dbReference type="Proteomes" id="UP001442364">
    <property type="component" value="Unassembled WGS sequence"/>
</dbReference>
<dbReference type="RefSeq" id="WP_090139694.1">
    <property type="nucleotide sequence ID" value="NZ_DAWDOP010000026.1"/>
</dbReference>
<dbReference type="InterPro" id="IPR043135">
    <property type="entry name" value="Fur_C"/>
</dbReference>
<gene>
    <name evidence="7" type="ORF">WMO14_08660</name>
</gene>
<dbReference type="InterPro" id="IPR002481">
    <property type="entry name" value="FUR"/>
</dbReference>
<keyword evidence="2" id="KW-0678">Repressor</keyword>
<dbReference type="EMBL" id="JBBMER010000005">
    <property type="protein sequence ID" value="MEQ2379949.1"/>
    <property type="molecule type" value="Genomic_DNA"/>
</dbReference>
<evidence type="ECO:0000256" key="2">
    <source>
        <dbReference type="ARBA" id="ARBA00022491"/>
    </source>
</evidence>
<evidence type="ECO:0000313" key="8">
    <source>
        <dbReference type="Proteomes" id="UP001442364"/>
    </source>
</evidence>
<evidence type="ECO:0000256" key="1">
    <source>
        <dbReference type="ARBA" id="ARBA00007957"/>
    </source>
</evidence>
<accession>A0ABV1BW26</accession>
<keyword evidence="5" id="KW-0238">DNA-binding</keyword>